<evidence type="ECO:0000256" key="2">
    <source>
        <dbReference type="SAM" id="MobiDB-lite"/>
    </source>
</evidence>
<dbReference type="Proteomes" id="UP000322000">
    <property type="component" value="Chromosome 3"/>
</dbReference>
<dbReference type="GeneID" id="113491995"/>
<feature type="region of interest" description="Disordered" evidence="2">
    <location>
        <begin position="25"/>
        <end position="44"/>
    </location>
</feature>
<keyword evidence="1" id="KW-0347">Helicase</keyword>
<dbReference type="RefSeq" id="XP_026725050.1">
    <property type="nucleotide sequence ID" value="XM_026869249.1"/>
</dbReference>
<dbReference type="AlphaFoldDB" id="A0A7E5V9U0"/>
<name>A0A7E5V9U0_TRINI</name>
<comment type="cofactor">
    <cofactor evidence="1">
        <name>Mg(2+)</name>
        <dbReference type="ChEBI" id="CHEBI:18420"/>
    </cofactor>
</comment>
<dbReference type="GO" id="GO:0006310">
    <property type="term" value="P:DNA recombination"/>
    <property type="evidence" value="ECO:0007669"/>
    <property type="project" value="UniProtKB-KW"/>
</dbReference>
<reference evidence="5" key="1">
    <citation type="submission" date="2025-08" db="UniProtKB">
        <authorList>
            <consortium name="RefSeq"/>
        </authorList>
    </citation>
    <scope>IDENTIFICATION</scope>
</reference>
<feature type="domain" description="DNA helicase Pif1-like DEAD-box helicase" evidence="3">
    <location>
        <begin position="369"/>
        <end position="448"/>
    </location>
</feature>
<protein>
    <recommendedName>
        <fullName evidence="1">ATP-dependent DNA helicase</fullName>
        <ecNumber evidence="1">5.6.2.3</ecNumber>
    </recommendedName>
</protein>
<keyword evidence="4" id="KW-1185">Reference proteome</keyword>
<keyword evidence="1" id="KW-0227">DNA damage</keyword>
<evidence type="ECO:0000259" key="3">
    <source>
        <dbReference type="Pfam" id="PF05970"/>
    </source>
</evidence>
<keyword evidence="1" id="KW-0234">DNA repair</keyword>
<keyword evidence="1" id="KW-0067">ATP-binding</keyword>
<dbReference type="Pfam" id="PF05970">
    <property type="entry name" value="PIF1"/>
    <property type="match status" value="1"/>
</dbReference>
<keyword evidence="1" id="KW-0378">Hydrolase</keyword>
<dbReference type="GO" id="GO:0016787">
    <property type="term" value="F:hydrolase activity"/>
    <property type="evidence" value="ECO:0007669"/>
    <property type="project" value="UniProtKB-KW"/>
</dbReference>
<dbReference type="SUPFAM" id="SSF52540">
    <property type="entry name" value="P-loop containing nucleoside triphosphate hydrolases"/>
    <property type="match status" value="1"/>
</dbReference>
<dbReference type="GO" id="GO:0000723">
    <property type="term" value="P:telomere maintenance"/>
    <property type="evidence" value="ECO:0007669"/>
    <property type="project" value="InterPro"/>
</dbReference>
<dbReference type="EC" id="5.6.2.3" evidence="1"/>
<comment type="catalytic activity">
    <reaction evidence="1">
        <text>ATP + H2O = ADP + phosphate + H(+)</text>
        <dbReference type="Rhea" id="RHEA:13065"/>
        <dbReference type="ChEBI" id="CHEBI:15377"/>
        <dbReference type="ChEBI" id="CHEBI:15378"/>
        <dbReference type="ChEBI" id="CHEBI:30616"/>
        <dbReference type="ChEBI" id="CHEBI:43474"/>
        <dbReference type="ChEBI" id="CHEBI:456216"/>
        <dbReference type="EC" id="5.6.2.3"/>
    </reaction>
</comment>
<dbReference type="PANTHER" id="PTHR45786">
    <property type="entry name" value="DNA BINDING PROTEIN-LIKE"/>
    <property type="match status" value="1"/>
</dbReference>
<gene>
    <name evidence="5" type="primary">LOC113491995</name>
</gene>
<accession>A0A7E5V9U0</accession>
<comment type="similarity">
    <text evidence="1">Belongs to the helicase family.</text>
</comment>
<keyword evidence="1" id="KW-0233">DNA recombination</keyword>
<dbReference type="GO" id="GO:0005524">
    <property type="term" value="F:ATP binding"/>
    <property type="evidence" value="ECO:0007669"/>
    <property type="project" value="UniProtKB-KW"/>
</dbReference>
<proteinExistence type="inferred from homology"/>
<dbReference type="PANTHER" id="PTHR45786:SF74">
    <property type="entry name" value="ATP-DEPENDENT DNA HELICASE"/>
    <property type="match status" value="1"/>
</dbReference>
<dbReference type="GO" id="GO:0006281">
    <property type="term" value="P:DNA repair"/>
    <property type="evidence" value="ECO:0007669"/>
    <property type="project" value="UniProtKB-KW"/>
</dbReference>
<evidence type="ECO:0000256" key="1">
    <source>
        <dbReference type="RuleBase" id="RU363044"/>
    </source>
</evidence>
<dbReference type="InterPro" id="IPR010285">
    <property type="entry name" value="DNA_helicase_pif1-like_DEAD"/>
</dbReference>
<dbReference type="GO" id="GO:0043139">
    <property type="term" value="F:5'-3' DNA helicase activity"/>
    <property type="evidence" value="ECO:0007669"/>
    <property type="project" value="UniProtKB-EC"/>
</dbReference>
<evidence type="ECO:0000313" key="5">
    <source>
        <dbReference type="RefSeq" id="XP_026725050.1"/>
    </source>
</evidence>
<keyword evidence="1" id="KW-0547">Nucleotide-binding</keyword>
<organism evidence="4 5">
    <name type="scientific">Trichoplusia ni</name>
    <name type="common">Cabbage looper</name>
    <dbReference type="NCBI Taxonomy" id="7111"/>
    <lineage>
        <taxon>Eukaryota</taxon>
        <taxon>Metazoa</taxon>
        <taxon>Ecdysozoa</taxon>
        <taxon>Arthropoda</taxon>
        <taxon>Hexapoda</taxon>
        <taxon>Insecta</taxon>
        <taxon>Pterygota</taxon>
        <taxon>Neoptera</taxon>
        <taxon>Endopterygota</taxon>
        <taxon>Lepidoptera</taxon>
        <taxon>Glossata</taxon>
        <taxon>Ditrysia</taxon>
        <taxon>Noctuoidea</taxon>
        <taxon>Noctuidae</taxon>
        <taxon>Plusiinae</taxon>
        <taxon>Trichoplusia</taxon>
    </lineage>
</organism>
<dbReference type="InterPro" id="IPR027417">
    <property type="entry name" value="P-loop_NTPase"/>
</dbReference>
<sequence length="560" mass="64491">MPPARRANIGRRTRNANDVALLRRSQTADERAQANASQRERNARNRFVNPVPVLNLARPSRIRRAVLAEMMRAAFNYNSQIDYSMYGYIGMMDAICPHCDAANFRGETPGMCCANGKVRLPALETPPEPLYSFIFGTSQASKHFLSHIQQYNSAFQMTSFGATKIIRDNFMPTFKIQGQIYHQAGSLLPYPDADHQFLQIYFIGDENRELDQRCAIVSNTRREIIRELQRFFHQHNALVQLFKIALDRMPTDNHKIVIRADRTPFGEHARRFNAPTIDEVAIVILGDQFQSRDIVLHRRNEQLQRVSELHRSYDALQYPILHWKGDDGYHINIPMIDPRTGLHIQKKVSAMNFYSYRLMIRPQEQNYILQLFGGALILLSGDFRQTLPVIPRSTPADEINACLKSTVLWRYLQKLTLNINMRVHLQNDPAAHEFSKQLLEIGDGKIQIDRTNGLIAVPNNFCTIAQSIDELIECVFPNIVQNYRNHDWLTERAILAPKNIHVNAINFQIQAKLPGVVTKYKSIDSVMNQDEAMNYPIEFLNSLEPEILIHQNCVTEPDWQ</sequence>
<feature type="compositionally biased region" description="Basic and acidic residues" evidence="2">
    <location>
        <begin position="26"/>
        <end position="43"/>
    </location>
</feature>
<evidence type="ECO:0000313" key="4">
    <source>
        <dbReference type="Proteomes" id="UP000322000"/>
    </source>
</evidence>